<keyword evidence="2" id="KW-1185">Reference proteome</keyword>
<reference evidence="1 2" key="1">
    <citation type="submission" date="2013-07" db="EMBL/GenBank/DDBJ databases">
        <authorList>
            <person name="Genoscope - CEA"/>
        </authorList>
    </citation>
    <scope>NUCLEOTIDE SEQUENCE [LARGE SCALE GENOMIC DNA]</scope>
    <source>
        <strain evidence="1 2">G6</strain>
    </source>
</reference>
<proteinExistence type="predicted"/>
<organism evidence="1 2">
    <name type="scientific">Xenorhabdus poinarii G6</name>
    <dbReference type="NCBI Taxonomy" id="1354304"/>
    <lineage>
        <taxon>Bacteria</taxon>
        <taxon>Pseudomonadati</taxon>
        <taxon>Pseudomonadota</taxon>
        <taxon>Gammaproteobacteria</taxon>
        <taxon>Enterobacterales</taxon>
        <taxon>Morganellaceae</taxon>
        <taxon>Xenorhabdus</taxon>
    </lineage>
</organism>
<dbReference type="EMBL" id="FO704551">
    <property type="protein sequence ID" value="CDG22109.1"/>
    <property type="molecule type" value="Genomic_DNA"/>
</dbReference>
<gene>
    <name evidence="1" type="ORF">XPG1_2453</name>
</gene>
<dbReference type="AlphaFoldDB" id="A0A068R4Z0"/>
<evidence type="ECO:0000313" key="2">
    <source>
        <dbReference type="Proteomes" id="UP000032735"/>
    </source>
</evidence>
<name>A0A068R4Z0_9GAMM</name>
<dbReference type="HOGENOM" id="CLU_2940892_0_0_6"/>
<sequence>MQAALHPTPPGLERAGRTGEAKLAKLINSVVISHLRTQTGSWIKPIKKLADILMDCRCQR</sequence>
<dbReference type="KEGG" id="xpo:XPG1_2453"/>
<protein>
    <submittedName>
        <fullName evidence="1">Uncharacterized protein</fullName>
    </submittedName>
</protein>
<evidence type="ECO:0000313" key="1">
    <source>
        <dbReference type="EMBL" id="CDG22109.1"/>
    </source>
</evidence>
<accession>A0A068R4Z0</accession>
<dbReference type="Proteomes" id="UP000032735">
    <property type="component" value="Chromosome"/>
</dbReference>